<sequence>MPSKPTPLDPEKSAGYQVRRCHRRFDRLLNSYLARHDLKTGFWYYLRILWIQDGVSQKYLSDMTNVAENTTASIINAMVNEGLVTRERDKQDKRKFCIRLTERGRALEGELMHYAAQINRVAAAGIDPAEIDLCLSVLRRMSENLADAFADLSRESEELPSE</sequence>
<organism evidence="5 6">
    <name type="scientific">Novosphingobium beihaiensis</name>
    <dbReference type="NCBI Taxonomy" id="2930389"/>
    <lineage>
        <taxon>Bacteria</taxon>
        <taxon>Pseudomonadati</taxon>
        <taxon>Pseudomonadota</taxon>
        <taxon>Alphaproteobacteria</taxon>
        <taxon>Sphingomonadales</taxon>
        <taxon>Sphingomonadaceae</taxon>
        <taxon>Novosphingobium</taxon>
    </lineage>
</organism>
<evidence type="ECO:0000313" key="5">
    <source>
        <dbReference type="EMBL" id="MCJ2187603.1"/>
    </source>
</evidence>
<evidence type="ECO:0000256" key="3">
    <source>
        <dbReference type="ARBA" id="ARBA00023163"/>
    </source>
</evidence>
<name>A0ABT0BRC0_9SPHN</name>
<gene>
    <name evidence="5" type="ORF">MTR66_12355</name>
</gene>
<dbReference type="PANTHER" id="PTHR42756">
    <property type="entry name" value="TRANSCRIPTIONAL REGULATOR, MARR"/>
    <property type="match status" value="1"/>
</dbReference>
<dbReference type="SUPFAM" id="SSF46785">
    <property type="entry name" value="Winged helix' DNA-binding domain"/>
    <property type="match status" value="1"/>
</dbReference>
<dbReference type="Pfam" id="PF01047">
    <property type="entry name" value="MarR"/>
    <property type="match status" value="1"/>
</dbReference>
<evidence type="ECO:0000256" key="1">
    <source>
        <dbReference type="ARBA" id="ARBA00023015"/>
    </source>
</evidence>
<protein>
    <submittedName>
        <fullName evidence="5">MarR family winged helix-turn-helix transcriptional regulator</fullName>
    </submittedName>
</protein>
<accession>A0ABT0BRC0</accession>
<feature type="domain" description="HTH marR-type" evidence="4">
    <location>
        <begin position="11"/>
        <end position="143"/>
    </location>
</feature>
<evidence type="ECO:0000259" key="4">
    <source>
        <dbReference type="PROSITE" id="PS50995"/>
    </source>
</evidence>
<evidence type="ECO:0000313" key="6">
    <source>
        <dbReference type="Proteomes" id="UP001202281"/>
    </source>
</evidence>
<keyword evidence="1" id="KW-0805">Transcription regulation</keyword>
<dbReference type="PANTHER" id="PTHR42756:SF1">
    <property type="entry name" value="TRANSCRIPTIONAL REPRESSOR OF EMRAB OPERON"/>
    <property type="match status" value="1"/>
</dbReference>
<dbReference type="InterPro" id="IPR036390">
    <property type="entry name" value="WH_DNA-bd_sf"/>
</dbReference>
<dbReference type="InterPro" id="IPR023187">
    <property type="entry name" value="Tscrpt_reg_MarR-type_CS"/>
</dbReference>
<reference evidence="5 6" key="1">
    <citation type="submission" date="2022-04" db="EMBL/GenBank/DDBJ databases">
        <title>Identification of a novel bacterium isolated from mangrove sediments.</title>
        <authorList>
            <person name="Pan X."/>
        </authorList>
    </citation>
    <scope>NUCLEOTIDE SEQUENCE [LARGE SCALE GENOMIC DNA]</scope>
    <source>
        <strain evidence="5 6">B2638</strain>
    </source>
</reference>
<keyword evidence="2" id="KW-0238">DNA-binding</keyword>
<dbReference type="RefSeq" id="WP_243921443.1">
    <property type="nucleotide sequence ID" value="NZ_JALHLG010000016.1"/>
</dbReference>
<dbReference type="SMART" id="SM00347">
    <property type="entry name" value="HTH_MARR"/>
    <property type="match status" value="1"/>
</dbReference>
<evidence type="ECO:0000256" key="2">
    <source>
        <dbReference type="ARBA" id="ARBA00023125"/>
    </source>
</evidence>
<proteinExistence type="predicted"/>
<comment type="caution">
    <text evidence="5">The sequence shown here is derived from an EMBL/GenBank/DDBJ whole genome shotgun (WGS) entry which is preliminary data.</text>
</comment>
<dbReference type="PROSITE" id="PS01117">
    <property type="entry name" value="HTH_MARR_1"/>
    <property type="match status" value="1"/>
</dbReference>
<dbReference type="EMBL" id="JALHLG010000016">
    <property type="protein sequence ID" value="MCJ2187603.1"/>
    <property type="molecule type" value="Genomic_DNA"/>
</dbReference>
<dbReference type="InterPro" id="IPR036388">
    <property type="entry name" value="WH-like_DNA-bd_sf"/>
</dbReference>
<keyword evidence="6" id="KW-1185">Reference proteome</keyword>
<dbReference type="Gene3D" id="1.10.10.10">
    <property type="entry name" value="Winged helix-like DNA-binding domain superfamily/Winged helix DNA-binding domain"/>
    <property type="match status" value="1"/>
</dbReference>
<dbReference type="Proteomes" id="UP001202281">
    <property type="component" value="Unassembled WGS sequence"/>
</dbReference>
<dbReference type="InterPro" id="IPR000835">
    <property type="entry name" value="HTH_MarR-typ"/>
</dbReference>
<dbReference type="PROSITE" id="PS50995">
    <property type="entry name" value="HTH_MARR_2"/>
    <property type="match status" value="1"/>
</dbReference>
<keyword evidence="3" id="KW-0804">Transcription</keyword>